<evidence type="ECO:0000259" key="6">
    <source>
        <dbReference type="PROSITE" id="PS50011"/>
    </source>
</evidence>
<dbReference type="PROSITE" id="PS00108">
    <property type="entry name" value="PROTEIN_KINASE_ST"/>
    <property type="match status" value="1"/>
</dbReference>
<dbReference type="PROSITE" id="PS50011">
    <property type="entry name" value="PROTEIN_KINASE_DOM"/>
    <property type="match status" value="1"/>
</dbReference>
<sequence>MDTQSPTYSDDELTASLVEHLASLDRDDSYRVERVLKLSDVETTELVYFEGSGGGSLGPFVRKRIDASVQIGGAYERLFAAQRAGRRFEHLPRIVDCRRVGDELDVVMEYVEGETLEALVGRLGATTDYARGLYPVLCEAVGELHAGFAAAGEPGVPVIHRDLKPSNIIVSGVRYAPDAGMTFSSLVIIDLGIARVWRDGADADTVKFGTRSYAPPEQFGFGQTSVRSDIYALGALLFFCLTGTDPKPGRDIREQCETYGMPTPLADAVCMAMALDPAKRFASAKALGHAARAAYELCLPAPSPATFSAASVPRVAASQVQRVQQPVALTLPSSANRRSIVSPVMSKCARLLSRIPEPVGRIWNGCVYATTLLLLMGSHFAVFTPTGENRNYPTWFLALEYFFMVDGLVLLITFGMLDRRRLRRRFPVLDRYRGGAFVELWFKALGFMFAVMCVVVVIGNATGVVS</sequence>
<accession>A0A6L8RIY1</accession>
<evidence type="ECO:0000256" key="3">
    <source>
        <dbReference type="ARBA" id="ARBA00022777"/>
    </source>
</evidence>
<keyword evidence="1" id="KW-0808">Transferase</keyword>
<feature type="transmembrane region" description="Helical" evidence="5">
    <location>
        <begin position="395"/>
        <end position="417"/>
    </location>
</feature>
<dbReference type="SMART" id="SM00220">
    <property type="entry name" value="S_TKc"/>
    <property type="match status" value="1"/>
</dbReference>
<dbReference type="AlphaFoldDB" id="A0A6L8RIY1"/>
<feature type="transmembrane region" description="Helical" evidence="5">
    <location>
        <begin position="362"/>
        <end position="383"/>
    </location>
</feature>
<feature type="transmembrane region" description="Helical" evidence="5">
    <location>
        <begin position="438"/>
        <end position="459"/>
    </location>
</feature>
<evidence type="ECO:0000313" key="8">
    <source>
        <dbReference type="Proteomes" id="UP000481598"/>
    </source>
</evidence>
<keyword evidence="3 7" id="KW-0418">Kinase</keyword>
<evidence type="ECO:0000313" key="7">
    <source>
        <dbReference type="EMBL" id="MZJ84906.1"/>
    </source>
</evidence>
<dbReference type="Pfam" id="PF00069">
    <property type="entry name" value="Pkinase"/>
    <property type="match status" value="1"/>
</dbReference>
<dbReference type="PANTHER" id="PTHR43289">
    <property type="entry name" value="MITOGEN-ACTIVATED PROTEIN KINASE KINASE KINASE 20-RELATED"/>
    <property type="match status" value="1"/>
</dbReference>
<dbReference type="PANTHER" id="PTHR43289:SF34">
    <property type="entry name" value="SERINE_THREONINE-PROTEIN KINASE YBDM-RELATED"/>
    <property type="match status" value="1"/>
</dbReference>
<keyword evidence="5" id="KW-1133">Transmembrane helix</keyword>
<dbReference type="GO" id="GO:0004674">
    <property type="term" value="F:protein serine/threonine kinase activity"/>
    <property type="evidence" value="ECO:0007669"/>
    <property type="project" value="TreeGrafter"/>
</dbReference>
<keyword evidence="5" id="KW-0472">Membrane</keyword>
<dbReference type="Proteomes" id="UP000481598">
    <property type="component" value="Unassembled WGS sequence"/>
</dbReference>
<evidence type="ECO:0000256" key="5">
    <source>
        <dbReference type="SAM" id="Phobius"/>
    </source>
</evidence>
<evidence type="ECO:0000256" key="1">
    <source>
        <dbReference type="ARBA" id="ARBA00022679"/>
    </source>
</evidence>
<organism evidence="7 8">
    <name type="scientific">Collinsella aerofaciens</name>
    <dbReference type="NCBI Taxonomy" id="74426"/>
    <lineage>
        <taxon>Bacteria</taxon>
        <taxon>Bacillati</taxon>
        <taxon>Actinomycetota</taxon>
        <taxon>Coriobacteriia</taxon>
        <taxon>Coriobacteriales</taxon>
        <taxon>Coriobacteriaceae</taxon>
        <taxon>Collinsella</taxon>
    </lineage>
</organism>
<reference evidence="7 8" key="1">
    <citation type="journal article" date="2019" name="Nat. Med.">
        <title>A library of human gut bacterial isolates paired with longitudinal multiomics data enables mechanistic microbiome research.</title>
        <authorList>
            <person name="Poyet M."/>
            <person name="Groussin M."/>
            <person name="Gibbons S.M."/>
            <person name="Avila-Pacheco J."/>
            <person name="Jiang X."/>
            <person name="Kearney S.M."/>
            <person name="Perrotta A.R."/>
            <person name="Berdy B."/>
            <person name="Zhao S."/>
            <person name="Lieberman T.D."/>
            <person name="Swanson P.K."/>
            <person name="Smith M."/>
            <person name="Roesemann S."/>
            <person name="Alexander J.E."/>
            <person name="Rich S.A."/>
            <person name="Livny J."/>
            <person name="Vlamakis H."/>
            <person name="Clish C."/>
            <person name="Bullock K."/>
            <person name="Deik A."/>
            <person name="Scott J."/>
            <person name="Pierce K.A."/>
            <person name="Xavier R.J."/>
            <person name="Alm E.J."/>
        </authorList>
    </citation>
    <scope>NUCLEOTIDE SEQUENCE [LARGE SCALE GENOMIC DNA]</scope>
    <source>
        <strain evidence="7 8">BIOML-A10</strain>
    </source>
</reference>
<evidence type="ECO:0000256" key="4">
    <source>
        <dbReference type="ARBA" id="ARBA00022840"/>
    </source>
</evidence>
<keyword evidence="4" id="KW-0067">ATP-binding</keyword>
<feature type="domain" description="Protein kinase" evidence="6">
    <location>
        <begin position="1"/>
        <end position="292"/>
    </location>
</feature>
<dbReference type="SUPFAM" id="SSF56112">
    <property type="entry name" value="Protein kinase-like (PK-like)"/>
    <property type="match status" value="1"/>
</dbReference>
<name>A0A6L8RIY1_9ACTN</name>
<protein>
    <submittedName>
        <fullName evidence="7">Protein kinase</fullName>
    </submittedName>
</protein>
<dbReference type="GO" id="GO:0005524">
    <property type="term" value="F:ATP binding"/>
    <property type="evidence" value="ECO:0007669"/>
    <property type="project" value="UniProtKB-KW"/>
</dbReference>
<evidence type="ECO:0000256" key="2">
    <source>
        <dbReference type="ARBA" id="ARBA00022741"/>
    </source>
</evidence>
<gene>
    <name evidence="7" type="ORF">GT635_00245</name>
</gene>
<dbReference type="RefSeq" id="WP_161155372.1">
    <property type="nucleotide sequence ID" value="NZ_WWSY01000003.1"/>
</dbReference>
<dbReference type="Gene3D" id="1.10.510.10">
    <property type="entry name" value="Transferase(Phosphotransferase) domain 1"/>
    <property type="match status" value="1"/>
</dbReference>
<dbReference type="InterPro" id="IPR008271">
    <property type="entry name" value="Ser/Thr_kinase_AS"/>
</dbReference>
<keyword evidence="2" id="KW-0547">Nucleotide-binding</keyword>
<proteinExistence type="predicted"/>
<comment type="caution">
    <text evidence="7">The sequence shown here is derived from an EMBL/GenBank/DDBJ whole genome shotgun (WGS) entry which is preliminary data.</text>
</comment>
<dbReference type="InterPro" id="IPR000719">
    <property type="entry name" value="Prot_kinase_dom"/>
</dbReference>
<dbReference type="InterPro" id="IPR011009">
    <property type="entry name" value="Kinase-like_dom_sf"/>
</dbReference>
<keyword evidence="5" id="KW-0812">Transmembrane</keyword>
<dbReference type="EMBL" id="WWTB01000001">
    <property type="protein sequence ID" value="MZJ84906.1"/>
    <property type="molecule type" value="Genomic_DNA"/>
</dbReference>